<dbReference type="RefSeq" id="WP_197005898.1">
    <property type="nucleotide sequence ID" value="NZ_BONS01000012.1"/>
</dbReference>
<sequence length="381" mass="41412">MPRTYFGLPLRSAVFDAAVVLGALLLCVAGLGSDNFGVAQFLLGTVMCLALLFRRRYATIACTVVALLALFQTMMDWQVLPHDVAVLVAGYSVVKYSKRLWEGFAAGGALLIGVVLAVNDTEQNWEEKGSMGVALGSLVAGVWFAGLNARNRRLYVVSLEDRAETLEREQAHLARIAVGEERNRIARELHDIVAHSLAVMIVQADGARYVMDANPEKAREAMRTIGDTGRESLEEMRRLVGVLREAPDEDRNVVVLNQVETLVERSEAAGLLIEMTHVGQPRGLPQALELTAYRIVQEALTNTLKHAGAGTRVTLTFEWLPHTLNIAIVDDGGGQVPRPVGSGGHGLVGMRERAMLYGGELIAKPRLVGGFEVFATLPLRP</sequence>
<evidence type="ECO:0000256" key="7">
    <source>
        <dbReference type="ARBA" id="ARBA00022840"/>
    </source>
</evidence>
<proteinExistence type="predicted"/>
<dbReference type="SUPFAM" id="SSF55874">
    <property type="entry name" value="ATPase domain of HSP90 chaperone/DNA topoisomerase II/histidine kinase"/>
    <property type="match status" value="1"/>
</dbReference>
<dbReference type="InterPro" id="IPR050482">
    <property type="entry name" value="Sensor_HK_TwoCompSys"/>
</dbReference>
<evidence type="ECO:0000256" key="6">
    <source>
        <dbReference type="ARBA" id="ARBA00022777"/>
    </source>
</evidence>
<dbReference type="Pfam" id="PF23539">
    <property type="entry name" value="DUF7134"/>
    <property type="match status" value="1"/>
</dbReference>
<comment type="catalytic activity">
    <reaction evidence="1">
        <text>ATP + protein L-histidine = ADP + protein N-phospho-L-histidine.</text>
        <dbReference type="EC" id="2.7.13.3"/>
    </reaction>
</comment>
<keyword evidence="4" id="KW-0808">Transferase</keyword>
<keyword evidence="3" id="KW-0597">Phosphoprotein</keyword>
<dbReference type="CDD" id="cd16917">
    <property type="entry name" value="HATPase_UhpB-NarQ-NarX-like"/>
    <property type="match status" value="1"/>
</dbReference>
<keyword evidence="6 11" id="KW-0418">Kinase</keyword>
<name>A0A8J7KLD5_9ACTN</name>
<dbReference type="GO" id="GO:0000155">
    <property type="term" value="F:phosphorelay sensor kinase activity"/>
    <property type="evidence" value="ECO:0007669"/>
    <property type="project" value="InterPro"/>
</dbReference>
<protein>
    <recommendedName>
        <fullName evidence="2">histidine kinase</fullName>
        <ecNumber evidence="2">2.7.13.3</ecNumber>
    </recommendedName>
</protein>
<keyword evidence="9" id="KW-1133">Transmembrane helix</keyword>
<feature type="domain" description="Histidine kinase/HSP90-like ATPase" evidence="10">
    <location>
        <begin position="287"/>
        <end position="381"/>
    </location>
</feature>
<evidence type="ECO:0000256" key="8">
    <source>
        <dbReference type="ARBA" id="ARBA00023012"/>
    </source>
</evidence>
<dbReference type="AlphaFoldDB" id="A0A8J7KLD5"/>
<evidence type="ECO:0000313" key="12">
    <source>
        <dbReference type="Proteomes" id="UP000622552"/>
    </source>
</evidence>
<dbReference type="PANTHER" id="PTHR24421:SF10">
    <property type="entry name" value="NITRATE_NITRITE SENSOR PROTEIN NARQ"/>
    <property type="match status" value="1"/>
</dbReference>
<evidence type="ECO:0000256" key="9">
    <source>
        <dbReference type="SAM" id="Phobius"/>
    </source>
</evidence>
<dbReference type="Pfam" id="PF02518">
    <property type="entry name" value="HATPase_c"/>
    <property type="match status" value="1"/>
</dbReference>
<dbReference type="InterPro" id="IPR055558">
    <property type="entry name" value="DUF7134"/>
</dbReference>
<keyword evidence="7" id="KW-0067">ATP-binding</keyword>
<evidence type="ECO:0000256" key="3">
    <source>
        <dbReference type="ARBA" id="ARBA00022553"/>
    </source>
</evidence>
<accession>A0A8J7KLD5</accession>
<keyword evidence="5" id="KW-0547">Nucleotide-binding</keyword>
<comment type="caution">
    <text evidence="11">The sequence shown here is derived from an EMBL/GenBank/DDBJ whole genome shotgun (WGS) entry which is preliminary data.</text>
</comment>
<evidence type="ECO:0000256" key="2">
    <source>
        <dbReference type="ARBA" id="ARBA00012438"/>
    </source>
</evidence>
<dbReference type="GO" id="GO:0046983">
    <property type="term" value="F:protein dimerization activity"/>
    <property type="evidence" value="ECO:0007669"/>
    <property type="project" value="InterPro"/>
</dbReference>
<evidence type="ECO:0000256" key="5">
    <source>
        <dbReference type="ARBA" id="ARBA00022741"/>
    </source>
</evidence>
<reference evidence="11" key="1">
    <citation type="submission" date="2020-11" db="EMBL/GenBank/DDBJ databases">
        <title>Sequencing the genomes of 1000 actinobacteria strains.</title>
        <authorList>
            <person name="Klenk H.-P."/>
        </authorList>
    </citation>
    <scope>NUCLEOTIDE SEQUENCE</scope>
    <source>
        <strain evidence="11">DSM 45356</strain>
    </source>
</reference>
<keyword evidence="8" id="KW-0902">Two-component regulatory system</keyword>
<evidence type="ECO:0000256" key="1">
    <source>
        <dbReference type="ARBA" id="ARBA00000085"/>
    </source>
</evidence>
<feature type="transmembrane region" description="Helical" evidence="9">
    <location>
        <begin position="60"/>
        <end position="80"/>
    </location>
</feature>
<keyword evidence="9" id="KW-0472">Membrane</keyword>
<dbReference type="PANTHER" id="PTHR24421">
    <property type="entry name" value="NITRATE/NITRITE SENSOR PROTEIN NARX-RELATED"/>
    <property type="match status" value="1"/>
</dbReference>
<dbReference type="GO" id="GO:0016020">
    <property type="term" value="C:membrane"/>
    <property type="evidence" value="ECO:0007669"/>
    <property type="project" value="InterPro"/>
</dbReference>
<dbReference type="Gene3D" id="1.20.5.1930">
    <property type="match status" value="1"/>
</dbReference>
<keyword evidence="12" id="KW-1185">Reference proteome</keyword>
<gene>
    <name evidence="11" type="ORF">IW245_005413</name>
</gene>
<keyword evidence="9" id="KW-0812">Transmembrane</keyword>
<dbReference type="InterPro" id="IPR011712">
    <property type="entry name" value="Sig_transdc_His_kin_sub3_dim/P"/>
</dbReference>
<dbReference type="InterPro" id="IPR003594">
    <property type="entry name" value="HATPase_dom"/>
</dbReference>
<dbReference type="EC" id="2.7.13.3" evidence="2"/>
<dbReference type="InterPro" id="IPR036890">
    <property type="entry name" value="HATPase_C_sf"/>
</dbReference>
<dbReference type="Proteomes" id="UP000622552">
    <property type="component" value="Unassembled WGS sequence"/>
</dbReference>
<evidence type="ECO:0000256" key="4">
    <source>
        <dbReference type="ARBA" id="ARBA00022679"/>
    </source>
</evidence>
<dbReference type="EMBL" id="JADOUF010000001">
    <property type="protein sequence ID" value="MBG6139219.1"/>
    <property type="molecule type" value="Genomic_DNA"/>
</dbReference>
<dbReference type="Pfam" id="PF07730">
    <property type="entry name" value="HisKA_3"/>
    <property type="match status" value="1"/>
</dbReference>
<organism evidence="11 12">
    <name type="scientific">Longispora fulva</name>
    <dbReference type="NCBI Taxonomy" id="619741"/>
    <lineage>
        <taxon>Bacteria</taxon>
        <taxon>Bacillati</taxon>
        <taxon>Actinomycetota</taxon>
        <taxon>Actinomycetes</taxon>
        <taxon>Micromonosporales</taxon>
        <taxon>Micromonosporaceae</taxon>
        <taxon>Longispora</taxon>
    </lineage>
</organism>
<feature type="transmembrane region" description="Helical" evidence="9">
    <location>
        <begin position="130"/>
        <end position="149"/>
    </location>
</feature>
<dbReference type="GO" id="GO:0005524">
    <property type="term" value="F:ATP binding"/>
    <property type="evidence" value="ECO:0007669"/>
    <property type="project" value="UniProtKB-KW"/>
</dbReference>
<evidence type="ECO:0000313" key="11">
    <source>
        <dbReference type="EMBL" id="MBG6139219.1"/>
    </source>
</evidence>
<dbReference type="Gene3D" id="3.30.565.10">
    <property type="entry name" value="Histidine kinase-like ATPase, C-terminal domain"/>
    <property type="match status" value="1"/>
</dbReference>
<dbReference type="SMART" id="SM00387">
    <property type="entry name" value="HATPase_c"/>
    <property type="match status" value="1"/>
</dbReference>
<feature type="transmembrane region" description="Helical" evidence="9">
    <location>
        <begin position="12"/>
        <end position="31"/>
    </location>
</feature>
<evidence type="ECO:0000259" key="10">
    <source>
        <dbReference type="SMART" id="SM00387"/>
    </source>
</evidence>
<feature type="transmembrane region" description="Helical" evidence="9">
    <location>
        <begin position="100"/>
        <end position="118"/>
    </location>
</feature>
<feature type="transmembrane region" description="Helical" evidence="9">
    <location>
        <begin position="37"/>
        <end position="53"/>
    </location>
</feature>